<feature type="compositionally biased region" description="Basic residues" evidence="1">
    <location>
        <begin position="17"/>
        <end position="30"/>
    </location>
</feature>
<gene>
    <name evidence="2" type="ORF">AVDCRST_MAG35-1856</name>
</gene>
<feature type="region of interest" description="Disordered" evidence="1">
    <location>
        <begin position="17"/>
        <end position="78"/>
    </location>
</feature>
<evidence type="ECO:0000256" key="1">
    <source>
        <dbReference type="SAM" id="MobiDB-lite"/>
    </source>
</evidence>
<accession>A0A6J4PSN4</accession>
<reference evidence="2" key="1">
    <citation type="submission" date="2020-02" db="EMBL/GenBank/DDBJ databases">
        <authorList>
            <person name="Meier V. D."/>
        </authorList>
    </citation>
    <scope>NUCLEOTIDE SEQUENCE</scope>
    <source>
        <strain evidence="2">AVDCRST_MAG35</strain>
    </source>
</reference>
<sequence length="78" mass="8139">APAAVVVPGLLRRRAREAEHHRLRCGRRRPQPPGPGRSSVQPPVAVGRGPVHGQHPGGGLPQLAAPAPRRGRASSCSL</sequence>
<feature type="non-terminal residue" evidence="2">
    <location>
        <position position="1"/>
    </location>
</feature>
<organism evidence="2">
    <name type="scientific">uncultured Quadrisphaera sp</name>
    <dbReference type="NCBI Taxonomy" id="904978"/>
    <lineage>
        <taxon>Bacteria</taxon>
        <taxon>Bacillati</taxon>
        <taxon>Actinomycetota</taxon>
        <taxon>Actinomycetes</taxon>
        <taxon>Kineosporiales</taxon>
        <taxon>Kineosporiaceae</taxon>
        <taxon>Quadrisphaera</taxon>
        <taxon>environmental samples</taxon>
    </lineage>
</organism>
<feature type="non-terminal residue" evidence="2">
    <location>
        <position position="78"/>
    </location>
</feature>
<name>A0A6J4PSN4_9ACTN</name>
<evidence type="ECO:0000313" key="2">
    <source>
        <dbReference type="EMBL" id="CAA9418789.1"/>
    </source>
</evidence>
<dbReference type="AlphaFoldDB" id="A0A6J4PSN4"/>
<proteinExistence type="predicted"/>
<protein>
    <submittedName>
        <fullName evidence="2">Uncharacterized protein</fullName>
    </submittedName>
</protein>
<dbReference type="EMBL" id="CADCUY010000389">
    <property type="protein sequence ID" value="CAA9418789.1"/>
    <property type="molecule type" value="Genomic_DNA"/>
</dbReference>